<name>A0ACC2BEL1_DIPCM</name>
<keyword evidence="2" id="KW-1185">Reference proteome</keyword>
<protein>
    <submittedName>
        <fullName evidence="1">Uncharacterized protein</fullName>
    </submittedName>
</protein>
<evidence type="ECO:0000313" key="1">
    <source>
        <dbReference type="EMBL" id="KAJ7528231.1"/>
    </source>
</evidence>
<reference evidence="2" key="1">
    <citation type="journal article" date="2024" name="Proc. Natl. Acad. Sci. U.S.A.">
        <title>Extraordinary preservation of gene collinearity over three hundred million years revealed in homosporous lycophytes.</title>
        <authorList>
            <person name="Li C."/>
            <person name="Wickell D."/>
            <person name="Kuo L.Y."/>
            <person name="Chen X."/>
            <person name="Nie B."/>
            <person name="Liao X."/>
            <person name="Peng D."/>
            <person name="Ji J."/>
            <person name="Jenkins J."/>
            <person name="Williams M."/>
            <person name="Shu S."/>
            <person name="Plott C."/>
            <person name="Barry K."/>
            <person name="Rajasekar S."/>
            <person name="Grimwood J."/>
            <person name="Han X."/>
            <person name="Sun S."/>
            <person name="Hou Z."/>
            <person name="He W."/>
            <person name="Dai G."/>
            <person name="Sun C."/>
            <person name="Schmutz J."/>
            <person name="Leebens-Mack J.H."/>
            <person name="Li F.W."/>
            <person name="Wang L."/>
        </authorList>
    </citation>
    <scope>NUCLEOTIDE SEQUENCE [LARGE SCALE GENOMIC DNA]</scope>
    <source>
        <strain evidence="2">cv. PW_Plant_1</strain>
    </source>
</reference>
<comment type="caution">
    <text evidence="1">The sequence shown here is derived from an EMBL/GenBank/DDBJ whole genome shotgun (WGS) entry which is preliminary data.</text>
</comment>
<dbReference type="EMBL" id="CM055107">
    <property type="protein sequence ID" value="KAJ7528231.1"/>
    <property type="molecule type" value="Genomic_DNA"/>
</dbReference>
<accession>A0ACC2BEL1</accession>
<proteinExistence type="predicted"/>
<dbReference type="Proteomes" id="UP001162992">
    <property type="component" value="Chromosome 16"/>
</dbReference>
<organism evidence="1 2">
    <name type="scientific">Diphasiastrum complanatum</name>
    <name type="common">Issler's clubmoss</name>
    <name type="synonym">Lycopodium complanatum</name>
    <dbReference type="NCBI Taxonomy" id="34168"/>
    <lineage>
        <taxon>Eukaryota</taxon>
        <taxon>Viridiplantae</taxon>
        <taxon>Streptophyta</taxon>
        <taxon>Embryophyta</taxon>
        <taxon>Tracheophyta</taxon>
        <taxon>Lycopodiopsida</taxon>
        <taxon>Lycopodiales</taxon>
        <taxon>Lycopodiaceae</taxon>
        <taxon>Lycopodioideae</taxon>
        <taxon>Diphasiastrum</taxon>
    </lineage>
</organism>
<evidence type="ECO:0000313" key="2">
    <source>
        <dbReference type="Proteomes" id="UP001162992"/>
    </source>
</evidence>
<sequence>MFIDLKDIIRKLEEWITRKNNKQDMSANVDLDPVLLVPGIGGSILTAVNDQGGTDHVWVRLFNAENEFKAKLWSLFDPATGKTESLCPGTTIHVPDDRHGLYSCDILDPGLFIRLNTVYYFHDLIQKMLEWGYEEGTSLFGFGYDFRQSNRLPETMDRLKSKLETIHEKSGGKKVNVVSHSMGGLVVKSFMALHGEVFEKCVNSWIAIAAPFQGAPGFITDTLLTGVEFVKGWQQELFIAKWSTHQLLIECPSVYELMASPQYNWKEPPQLQIWSKKANGDGEVSVGLDSFGLDNAPTMMKAALKDNTLVFDGRTIPLPFNSNIFEWANKTRKLWQSASLPEGVKFYNIYGTSNATPYDACYGSEKFPIEDLKDILHTDGDFRYVDGDGTVPVESSMADQLDALERVGVPGEHRGLLSDDRVFRALKHWLKAGEPDPLYNPVNDYVMIPTMAEFEEHRKQNVTISLNQNAHVGSLPVHDDITSHRIYHDYVTAIIAGFGSNPDARAEAHSSVSYYGHHSENFLDKYFEVSTTGVAEGRDAKKTALILEQAITAASEKAMLASA</sequence>
<gene>
    <name evidence="1" type="ORF">O6H91_16G090800</name>
</gene>